<organism evidence="2 3">
    <name type="scientific">Albula glossodonta</name>
    <name type="common">roundjaw bonefish</name>
    <dbReference type="NCBI Taxonomy" id="121402"/>
    <lineage>
        <taxon>Eukaryota</taxon>
        <taxon>Metazoa</taxon>
        <taxon>Chordata</taxon>
        <taxon>Craniata</taxon>
        <taxon>Vertebrata</taxon>
        <taxon>Euteleostomi</taxon>
        <taxon>Actinopterygii</taxon>
        <taxon>Neopterygii</taxon>
        <taxon>Teleostei</taxon>
        <taxon>Albuliformes</taxon>
        <taxon>Albulidae</taxon>
        <taxon>Albula</taxon>
    </lineage>
</organism>
<feature type="region of interest" description="Disordered" evidence="1">
    <location>
        <begin position="95"/>
        <end position="117"/>
    </location>
</feature>
<name>A0A8T2PLD3_9TELE</name>
<dbReference type="EMBL" id="JAFBMS010000007">
    <property type="protein sequence ID" value="KAG9350652.1"/>
    <property type="molecule type" value="Genomic_DNA"/>
</dbReference>
<keyword evidence="3" id="KW-1185">Reference proteome</keyword>
<dbReference type="AlphaFoldDB" id="A0A8T2PLD3"/>
<comment type="caution">
    <text evidence="2">The sequence shown here is derived from an EMBL/GenBank/DDBJ whole genome shotgun (WGS) entry which is preliminary data.</text>
</comment>
<gene>
    <name evidence="2" type="ORF">JZ751_024541</name>
</gene>
<evidence type="ECO:0000256" key="1">
    <source>
        <dbReference type="SAM" id="MobiDB-lite"/>
    </source>
</evidence>
<reference evidence="2" key="1">
    <citation type="thesis" date="2021" institute="BYU ScholarsArchive" country="Provo, UT, USA">
        <title>Applications of and Algorithms for Genome Assembly and Genomic Analyses with an Emphasis on Marine Teleosts.</title>
        <authorList>
            <person name="Pickett B.D."/>
        </authorList>
    </citation>
    <scope>NUCLEOTIDE SEQUENCE</scope>
    <source>
        <strain evidence="2">HI-2016</strain>
    </source>
</reference>
<evidence type="ECO:0000313" key="2">
    <source>
        <dbReference type="EMBL" id="KAG9350652.1"/>
    </source>
</evidence>
<dbReference type="Proteomes" id="UP000824540">
    <property type="component" value="Unassembled WGS sequence"/>
</dbReference>
<evidence type="ECO:0000313" key="3">
    <source>
        <dbReference type="Proteomes" id="UP000824540"/>
    </source>
</evidence>
<protein>
    <submittedName>
        <fullName evidence="2">Uncharacterized protein</fullName>
    </submittedName>
</protein>
<sequence>MLLTHKQPEVGAEHSGAGAANYRTMRDCGKSGPGKDTTLARCGGGRGRGFGAVMDPGFYNFNGAISMSAAPSLACVMVVNAPTLWGATSAPAHVATSPAQMAPDASVRSSPHFPILA</sequence>
<proteinExistence type="predicted"/>
<accession>A0A8T2PLD3</accession>